<dbReference type="Proteomes" id="UP000248749">
    <property type="component" value="Unassembled WGS sequence"/>
</dbReference>
<dbReference type="AlphaFoldDB" id="A0A2W2CM26"/>
<feature type="transmembrane region" description="Helical" evidence="2">
    <location>
        <begin position="19"/>
        <end position="38"/>
    </location>
</feature>
<gene>
    <name evidence="3" type="ORF">C1I99_25475</name>
</gene>
<comment type="caution">
    <text evidence="3">The sequence shown here is derived from an EMBL/GenBank/DDBJ whole genome shotgun (WGS) entry which is preliminary data.</text>
</comment>
<evidence type="ECO:0000313" key="4">
    <source>
        <dbReference type="Proteomes" id="UP000248749"/>
    </source>
</evidence>
<proteinExistence type="predicted"/>
<reference evidence="3 4" key="1">
    <citation type="submission" date="2018-01" db="EMBL/GenBank/DDBJ databases">
        <title>Draft genome sequence of Salinispora sp. 13K206.</title>
        <authorList>
            <person name="Sahin N."/>
            <person name="Saygin H."/>
            <person name="Ay H."/>
        </authorList>
    </citation>
    <scope>NUCLEOTIDE SEQUENCE [LARGE SCALE GENOMIC DNA]</scope>
    <source>
        <strain evidence="3 4">13K206</strain>
    </source>
</reference>
<evidence type="ECO:0000313" key="3">
    <source>
        <dbReference type="EMBL" id="PZF89459.1"/>
    </source>
</evidence>
<organism evidence="3 4">
    <name type="scientific">Micromonospora deserti</name>
    <dbReference type="NCBI Taxonomy" id="2070366"/>
    <lineage>
        <taxon>Bacteria</taxon>
        <taxon>Bacillati</taxon>
        <taxon>Actinomycetota</taxon>
        <taxon>Actinomycetes</taxon>
        <taxon>Micromonosporales</taxon>
        <taxon>Micromonosporaceae</taxon>
        <taxon>Micromonospora</taxon>
    </lineage>
</organism>
<evidence type="ECO:0000256" key="1">
    <source>
        <dbReference type="SAM" id="MobiDB-lite"/>
    </source>
</evidence>
<evidence type="ECO:0000256" key="2">
    <source>
        <dbReference type="SAM" id="Phobius"/>
    </source>
</evidence>
<sequence length="69" mass="7540">MTCTGARWSGGVPERYADILVVDLLGGIGDLLMLLPAVHGRARRQGARRTWRSPGRRGSPAPRRWPCSA</sequence>
<keyword evidence="2" id="KW-1133">Transmembrane helix</keyword>
<feature type="compositionally biased region" description="Low complexity" evidence="1">
    <location>
        <begin position="56"/>
        <end position="69"/>
    </location>
</feature>
<keyword evidence="2" id="KW-0812">Transmembrane</keyword>
<feature type="region of interest" description="Disordered" evidence="1">
    <location>
        <begin position="45"/>
        <end position="69"/>
    </location>
</feature>
<feature type="compositionally biased region" description="Basic residues" evidence="1">
    <location>
        <begin position="45"/>
        <end position="55"/>
    </location>
</feature>
<keyword evidence="4" id="KW-1185">Reference proteome</keyword>
<name>A0A2W2CM26_9ACTN</name>
<keyword evidence="2" id="KW-0472">Membrane</keyword>
<protein>
    <submittedName>
        <fullName evidence="3">Uncharacterized protein</fullName>
    </submittedName>
</protein>
<accession>A0A2W2CM26</accession>
<dbReference type="EMBL" id="POUB01000250">
    <property type="protein sequence ID" value="PZF89459.1"/>
    <property type="molecule type" value="Genomic_DNA"/>
</dbReference>